<dbReference type="Pfam" id="PF06839">
    <property type="entry name" value="Zn_ribbon_GRF"/>
    <property type="match status" value="2"/>
</dbReference>
<dbReference type="Proteomes" id="UP001347796">
    <property type="component" value="Unassembled WGS sequence"/>
</dbReference>
<dbReference type="GO" id="GO:0008270">
    <property type="term" value="F:zinc ion binding"/>
    <property type="evidence" value="ECO:0007669"/>
    <property type="project" value="UniProtKB-KW"/>
</dbReference>
<evidence type="ECO:0000256" key="9">
    <source>
        <dbReference type="ARBA" id="ARBA00022771"/>
    </source>
</evidence>
<keyword evidence="17" id="KW-0326">Glycosidase</keyword>
<dbReference type="GO" id="GO:0003684">
    <property type="term" value="F:damaged DNA binding"/>
    <property type="evidence" value="ECO:0007669"/>
    <property type="project" value="InterPro"/>
</dbReference>
<sequence>MVEGPGCKIKGENIRAKLKNKRISNIIVKQTSQNANGNCSGNKKQEQCNKIVGQTLEEVITLGKELFMIFGDQCLRIHFLMNGSHRISPSTVVPNDKKEEPVVLLYFQQTVLYFYQSAFDVRSTQSCLERYEELKDVDICSQYFNAKKALSLIMVQKGRQLCDILLDQTILPGVGNIIKNEALFDSGINPCMLVDELKPEHISNIIKMTRDFTMIFYQCRKTGKPLNKYYRIYAQETCKSCGTKVTKTRMGDDSGRVTYFCSSCQTADISKLDKLTLPSKNSLLSWVKTANCKTAVDWSCPVCTLVNKATHLTCDACLGPKPNQSDIPVQRNGIQDQSTSSLVRKKTAIDKSNSSLAIDLTLKSTQEPQSLSLDTAKKVITVTSTNILSQKNSFQGSKKRKSSDSQDSKQSQLNKKIKKENSGTENNIKIDLNSKFPNCSQHGKKCALWQTHKPGPNKNRWFFTCCIKGPKKCNYFEWSDKRFPVCSGHGKTCGYHTVLKLGANNGRKFFTCSLPKKEQCEFFEWADGFGDDIIRK</sequence>
<dbReference type="PANTHER" id="PTHR22993:SF10">
    <property type="entry name" value="ENDONUCLEASE 8-LIKE 3"/>
    <property type="match status" value="1"/>
</dbReference>
<dbReference type="Gene3D" id="1.10.8.50">
    <property type="match status" value="1"/>
</dbReference>
<evidence type="ECO:0000256" key="6">
    <source>
        <dbReference type="ARBA" id="ARBA00022723"/>
    </source>
</evidence>
<dbReference type="GO" id="GO:0019104">
    <property type="term" value="F:DNA N-glycosylase activity"/>
    <property type="evidence" value="ECO:0007669"/>
    <property type="project" value="InterPro"/>
</dbReference>
<feature type="domain" description="Formamidopyrimidine-DNA glycosylase catalytic" evidence="27">
    <location>
        <begin position="2"/>
        <end position="101"/>
    </location>
</feature>
<keyword evidence="9 23" id="KW-0863">Zinc-finger</keyword>
<evidence type="ECO:0000256" key="7">
    <source>
        <dbReference type="ARBA" id="ARBA00022737"/>
    </source>
</evidence>
<accession>A0AAN8IZN6</accession>
<keyword evidence="10" id="KW-0378">Hydrolase</keyword>
<dbReference type="FunFam" id="1.10.8.50:FF:000008">
    <property type="entry name" value="Nei-like DNA glycosylase 3"/>
    <property type="match status" value="1"/>
</dbReference>
<evidence type="ECO:0000256" key="8">
    <source>
        <dbReference type="ARBA" id="ARBA00022763"/>
    </source>
</evidence>
<dbReference type="SMART" id="SM00547">
    <property type="entry name" value="ZnF_RBZ"/>
    <property type="match status" value="1"/>
</dbReference>
<keyword evidence="5" id="KW-0158">Chromosome</keyword>
<evidence type="ECO:0000256" key="10">
    <source>
        <dbReference type="ARBA" id="ARBA00022801"/>
    </source>
</evidence>
<dbReference type="AlphaFoldDB" id="A0AAN8IZN6"/>
<keyword evidence="11" id="KW-0862">Zinc</keyword>
<comment type="caution">
    <text evidence="29">The sequence shown here is derived from an EMBL/GenBank/DDBJ whole genome shotgun (WGS) entry which is preliminary data.</text>
</comment>
<keyword evidence="8" id="KW-0227">DNA damage</keyword>
<dbReference type="Gene3D" id="2.30.30.380">
    <property type="entry name" value="Zn-finger domain of Sec23/24"/>
    <property type="match status" value="1"/>
</dbReference>
<feature type="domain" description="RanBP2-type" evidence="25">
    <location>
        <begin position="293"/>
        <end position="323"/>
    </location>
</feature>
<dbReference type="InterPro" id="IPR010666">
    <property type="entry name" value="Znf_GRF"/>
</dbReference>
<reference evidence="29 30" key="1">
    <citation type="submission" date="2024-01" db="EMBL/GenBank/DDBJ databases">
        <title>The genome of the rayed Mediterranean limpet Patella caerulea (Linnaeus, 1758).</title>
        <authorList>
            <person name="Anh-Thu Weber A."/>
            <person name="Halstead-Nussloch G."/>
        </authorList>
    </citation>
    <scope>NUCLEOTIDE SEQUENCE [LARGE SCALE GENOMIC DNA]</scope>
    <source>
        <strain evidence="29">AATW-2023a</strain>
        <tissue evidence="29">Whole specimen</tissue>
    </source>
</reference>
<feature type="domain" description="FPG-type" evidence="26">
    <location>
        <begin position="231"/>
        <end position="266"/>
    </location>
</feature>
<dbReference type="GO" id="GO:0140078">
    <property type="term" value="F:class I DNA-(apurinic or apyrimidinic site) endonuclease activity"/>
    <property type="evidence" value="ECO:0007669"/>
    <property type="project" value="UniProtKB-EC"/>
</dbReference>
<dbReference type="InterPro" id="IPR012319">
    <property type="entry name" value="FPG_cat"/>
</dbReference>
<dbReference type="PANTHER" id="PTHR22993">
    <property type="entry name" value="FORMAMIDOPYRIMIDINE-DNA GLYCOSYLASE"/>
    <property type="match status" value="1"/>
</dbReference>
<protein>
    <recommendedName>
        <fullName evidence="19">Endonuclease 8-like 3</fullName>
        <ecNumber evidence="4">4.2.99.18</ecNumber>
    </recommendedName>
    <alternativeName>
        <fullName evidence="20">DNA glycosylase/AP lyase Neil3</fullName>
    </alternativeName>
    <alternativeName>
        <fullName evidence="22">Endonuclease VIII-like 3</fullName>
    </alternativeName>
    <alternativeName>
        <fullName evidence="21">Nei-like protein 3</fullName>
    </alternativeName>
</protein>
<evidence type="ECO:0000259" key="28">
    <source>
        <dbReference type="PROSITE" id="PS51999"/>
    </source>
</evidence>
<evidence type="ECO:0000256" key="15">
    <source>
        <dbReference type="ARBA" id="ARBA00023242"/>
    </source>
</evidence>
<evidence type="ECO:0000256" key="22">
    <source>
        <dbReference type="ARBA" id="ARBA00083341"/>
    </source>
</evidence>
<dbReference type="PROSITE" id="PS01358">
    <property type="entry name" value="ZF_RANBP2_1"/>
    <property type="match status" value="1"/>
</dbReference>
<evidence type="ECO:0000256" key="17">
    <source>
        <dbReference type="ARBA" id="ARBA00023295"/>
    </source>
</evidence>
<evidence type="ECO:0000256" key="21">
    <source>
        <dbReference type="ARBA" id="ARBA00082922"/>
    </source>
</evidence>
<dbReference type="InterPro" id="IPR010979">
    <property type="entry name" value="Ribosomal_uS13-like_H2TH"/>
</dbReference>
<comment type="catalytic activity">
    <reaction evidence="18">
        <text>2'-deoxyribonucleotide-(2'-deoxyribose 5'-phosphate)-2'-deoxyribonucleotide-DNA = a 3'-end 2'-deoxyribonucleotide-(2,3-dehydro-2,3-deoxyribose 5'-phosphate)-DNA + a 5'-end 5'-phospho-2'-deoxyribonucleoside-DNA + H(+)</text>
        <dbReference type="Rhea" id="RHEA:66592"/>
        <dbReference type="Rhea" id="RHEA-COMP:13180"/>
        <dbReference type="Rhea" id="RHEA-COMP:16897"/>
        <dbReference type="Rhea" id="RHEA-COMP:17067"/>
        <dbReference type="ChEBI" id="CHEBI:15378"/>
        <dbReference type="ChEBI" id="CHEBI:136412"/>
        <dbReference type="ChEBI" id="CHEBI:157695"/>
        <dbReference type="ChEBI" id="CHEBI:167181"/>
        <dbReference type="EC" id="4.2.99.18"/>
    </reaction>
</comment>
<dbReference type="Pfam" id="PF01149">
    <property type="entry name" value="Fapy_DNA_glyco"/>
    <property type="match status" value="1"/>
</dbReference>
<evidence type="ECO:0000256" key="20">
    <source>
        <dbReference type="ARBA" id="ARBA00081871"/>
    </source>
</evidence>
<dbReference type="PROSITE" id="PS51066">
    <property type="entry name" value="ZF_FPG_2"/>
    <property type="match status" value="1"/>
</dbReference>
<evidence type="ECO:0000256" key="13">
    <source>
        <dbReference type="ARBA" id="ARBA00023204"/>
    </source>
</evidence>
<dbReference type="PROSITE" id="PS51999">
    <property type="entry name" value="ZF_GRF"/>
    <property type="match status" value="2"/>
</dbReference>
<dbReference type="GO" id="GO:0005654">
    <property type="term" value="C:nucleoplasm"/>
    <property type="evidence" value="ECO:0007669"/>
    <property type="project" value="UniProtKB-ARBA"/>
</dbReference>
<evidence type="ECO:0000256" key="3">
    <source>
        <dbReference type="ARBA" id="ARBA00009409"/>
    </source>
</evidence>
<dbReference type="PROSITE" id="PS50199">
    <property type="entry name" value="ZF_RANBP2_2"/>
    <property type="match status" value="1"/>
</dbReference>
<keyword evidence="12" id="KW-0238">DNA-binding</keyword>
<evidence type="ECO:0000256" key="1">
    <source>
        <dbReference type="ARBA" id="ARBA00004123"/>
    </source>
</evidence>
<evidence type="ECO:0000256" key="19">
    <source>
        <dbReference type="ARBA" id="ARBA00073168"/>
    </source>
</evidence>
<proteinExistence type="inferred from homology"/>
<evidence type="ECO:0000256" key="2">
    <source>
        <dbReference type="ARBA" id="ARBA00004286"/>
    </source>
</evidence>
<dbReference type="SUPFAM" id="SSF81624">
    <property type="entry name" value="N-terminal domain of MutM-like DNA repair proteins"/>
    <property type="match status" value="1"/>
</dbReference>
<keyword evidence="16" id="KW-0511">Multifunctional enzyme</keyword>
<keyword evidence="14" id="KW-0456">Lyase</keyword>
<evidence type="ECO:0000256" key="14">
    <source>
        <dbReference type="ARBA" id="ARBA00023239"/>
    </source>
</evidence>
<dbReference type="SUPFAM" id="SSF46946">
    <property type="entry name" value="S13-like H2TH domain"/>
    <property type="match status" value="1"/>
</dbReference>
<dbReference type="GO" id="GO:0005694">
    <property type="term" value="C:chromosome"/>
    <property type="evidence" value="ECO:0007669"/>
    <property type="project" value="UniProtKB-SubCell"/>
</dbReference>
<dbReference type="InterPro" id="IPR001876">
    <property type="entry name" value="Znf_RanBP2"/>
</dbReference>
<evidence type="ECO:0000256" key="5">
    <source>
        <dbReference type="ARBA" id="ARBA00022454"/>
    </source>
</evidence>
<feature type="region of interest" description="Disordered" evidence="24">
    <location>
        <begin position="391"/>
        <end position="424"/>
    </location>
</feature>
<keyword evidence="13" id="KW-0234">DNA repair</keyword>
<dbReference type="SUPFAM" id="SSF90209">
    <property type="entry name" value="Ran binding protein zinc finger-like"/>
    <property type="match status" value="1"/>
</dbReference>
<evidence type="ECO:0000256" key="11">
    <source>
        <dbReference type="ARBA" id="ARBA00022833"/>
    </source>
</evidence>
<dbReference type="Pfam" id="PF06831">
    <property type="entry name" value="H2TH"/>
    <property type="match status" value="1"/>
</dbReference>
<evidence type="ECO:0000313" key="30">
    <source>
        <dbReference type="Proteomes" id="UP001347796"/>
    </source>
</evidence>
<evidence type="ECO:0000256" key="23">
    <source>
        <dbReference type="PROSITE-ProRule" id="PRU00322"/>
    </source>
</evidence>
<evidence type="ECO:0000256" key="18">
    <source>
        <dbReference type="ARBA" id="ARBA00044632"/>
    </source>
</evidence>
<evidence type="ECO:0000313" key="29">
    <source>
        <dbReference type="EMBL" id="KAK6168259.1"/>
    </source>
</evidence>
<feature type="domain" description="GRF-type" evidence="28">
    <location>
        <begin position="439"/>
        <end position="482"/>
    </location>
</feature>
<keyword evidence="7" id="KW-0677">Repeat</keyword>
<dbReference type="InterPro" id="IPR015886">
    <property type="entry name" value="H2TH_FPG"/>
</dbReference>
<feature type="domain" description="GRF-type" evidence="28">
    <location>
        <begin position="486"/>
        <end position="529"/>
    </location>
</feature>
<keyword evidence="30" id="KW-1185">Reference proteome</keyword>
<dbReference type="PROSITE" id="PS01242">
    <property type="entry name" value="ZF_FPG_1"/>
    <property type="match status" value="1"/>
</dbReference>
<comment type="subcellular location">
    <subcellularLocation>
        <location evidence="2">Chromosome</location>
    </subcellularLocation>
    <subcellularLocation>
        <location evidence="1">Nucleus</location>
    </subcellularLocation>
</comment>
<evidence type="ECO:0000259" key="25">
    <source>
        <dbReference type="PROSITE" id="PS50199"/>
    </source>
</evidence>
<evidence type="ECO:0000259" key="27">
    <source>
        <dbReference type="PROSITE" id="PS51068"/>
    </source>
</evidence>
<evidence type="ECO:0000256" key="16">
    <source>
        <dbReference type="ARBA" id="ARBA00023268"/>
    </source>
</evidence>
<gene>
    <name evidence="29" type="ORF">SNE40_022122</name>
</gene>
<dbReference type="InterPro" id="IPR015887">
    <property type="entry name" value="DNA_glyclase_Znf_dom_DNA_BS"/>
</dbReference>
<evidence type="ECO:0000256" key="4">
    <source>
        <dbReference type="ARBA" id="ARBA00012720"/>
    </source>
</evidence>
<dbReference type="Pfam" id="PF00641">
    <property type="entry name" value="Zn_ribbon_RanBP"/>
    <property type="match status" value="1"/>
</dbReference>
<dbReference type="GO" id="GO:0006284">
    <property type="term" value="P:base-excision repair"/>
    <property type="evidence" value="ECO:0007669"/>
    <property type="project" value="InterPro"/>
</dbReference>
<dbReference type="SMART" id="SM01232">
    <property type="entry name" value="H2TH"/>
    <property type="match status" value="1"/>
</dbReference>
<keyword evidence="6" id="KW-0479">Metal-binding</keyword>
<dbReference type="InterPro" id="IPR035937">
    <property type="entry name" value="FPG_N"/>
</dbReference>
<dbReference type="EC" id="4.2.99.18" evidence="4"/>
<name>A0AAN8IZN6_PATCE</name>
<dbReference type="InterPro" id="IPR000214">
    <property type="entry name" value="Znf_DNA_glyclase/AP_lyase"/>
</dbReference>
<dbReference type="EMBL" id="JAZGQO010000018">
    <property type="protein sequence ID" value="KAK6168259.1"/>
    <property type="molecule type" value="Genomic_DNA"/>
</dbReference>
<organism evidence="29 30">
    <name type="scientific">Patella caerulea</name>
    <name type="common">Rayed Mediterranean limpet</name>
    <dbReference type="NCBI Taxonomy" id="87958"/>
    <lineage>
        <taxon>Eukaryota</taxon>
        <taxon>Metazoa</taxon>
        <taxon>Spiralia</taxon>
        <taxon>Lophotrochozoa</taxon>
        <taxon>Mollusca</taxon>
        <taxon>Gastropoda</taxon>
        <taxon>Patellogastropoda</taxon>
        <taxon>Patelloidea</taxon>
        <taxon>Patellidae</taxon>
        <taxon>Patella</taxon>
    </lineage>
</organism>
<dbReference type="Gene3D" id="3.20.190.10">
    <property type="entry name" value="MutM-like, N-terminal"/>
    <property type="match status" value="1"/>
</dbReference>
<evidence type="ECO:0000259" key="26">
    <source>
        <dbReference type="PROSITE" id="PS51066"/>
    </source>
</evidence>
<comment type="similarity">
    <text evidence="3">Belongs to the FPG family.</text>
</comment>
<keyword evidence="15" id="KW-0539">Nucleus</keyword>
<dbReference type="InterPro" id="IPR036443">
    <property type="entry name" value="Znf_RanBP2_sf"/>
</dbReference>
<evidence type="ECO:0000256" key="24">
    <source>
        <dbReference type="SAM" id="MobiDB-lite"/>
    </source>
</evidence>
<dbReference type="PROSITE" id="PS51068">
    <property type="entry name" value="FPG_CAT"/>
    <property type="match status" value="1"/>
</dbReference>
<evidence type="ECO:0000256" key="12">
    <source>
        <dbReference type="ARBA" id="ARBA00023125"/>
    </source>
</evidence>